<feature type="non-terminal residue" evidence="1">
    <location>
        <position position="1"/>
    </location>
</feature>
<protein>
    <submittedName>
        <fullName evidence="1">(spotted green pufferfish) hypothetical protein</fullName>
    </submittedName>
</protein>
<reference evidence="1" key="2">
    <citation type="submission" date="2004-02" db="EMBL/GenBank/DDBJ databases">
        <authorList>
            <consortium name="Genoscope"/>
            <consortium name="Whitehead Institute Centre for Genome Research"/>
        </authorList>
    </citation>
    <scope>NUCLEOTIDE SEQUENCE</scope>
</reference>
<gene>
    <name evidence="1" type="ORF">GSTENG00005965001</name>
</gene>
<evidence type="ECO:0000313" key="1">
    <source>
        <dbReference type="EMBL" id="CAF91307.1"/>
    </source>
</evidence>
<organism evidence="1">
    <name type="scientific">Tetraodon nigroviridis</name>
    <name type="common">Spotted green pufferfish</name>
    <name type="synonym">Chelonodon nigroviridis</name>
    <dbReference type="NCBI Taxonomy" id="99883"/>
    <lineage>
        <taxon>Eukaryota</taxon>
        <taxon>Metazoa</taxon>
        <taxon>Chordata</taxon>
        <taxon>Craniata</taxon>
        <taxon>Vertebrata</taxon>
        <taxon>Euteleostomi</taxon>
        <taxon>Actinopterygii</taxon>
        <taxon>Neopterygii</taxon>
        <taxon>Teleostei</taxon>
        <taxon>Neoteleostei</taxon>
        <taxon>Acanthomorphata</taxon>
        <taxon>Eupercaria</taxon>
        <taxon>Tetraodontiformes</taxon>
        <taxon>Tetradontoidea</taxon>
        <taxon>Tetraodontidae</taxon>
        <taxon>Tetraodon</taxon>
    </lineage>
</organism>
<proteinExistence type="predicted"/>
<dbReference type="EMBL" id="CAAE01008355">
    <property type="protein sequence ID" value="CAF91307.1"/>
    <property type="molecule type" value="Genomic_DNA"/>
</dbReference>
<sequence length="56" mass="6170">SVKCRLLTLSLVTKCSRTTIARTLPSCVRKLASCRGRWSATPTCVTLSVLWCTHTC</sequence>
<dbReference type="KEGG" id="tng:GSTEN00005965G001"/>
<reference evidence="1" key="1">
    <citation type="journal article" date="2004" name="Nature">
        <title>Genome duplication in the teleost fish Tetraodon nigroviridis reveals the early vertebrate proto-karyotype.</title>
        <authorList>
            <person name="Jaillon O."/>
            <person name="Aury J.-M."/>
            <person name="Brunet F."/>
            <person name="Petit J.-L."/>
            <person name="Stange-Thomann N."/>
            <person name="Mauceli E."/>
            <person name="Bouneau L."/>
            <person name="Fischer C."/>
            <person name="Ozouf-Costaz C."/>
            <person name="Bernot A."/>
            <person name="Nicaud S."/>
            <person name="Jaffe D."/>
            <person name="Fisher S."/>
            <person name="Lutfalla G."/>
            <person name="Dossat C."/>
            <person name="Segurens B."/>
            <person name="Dasilva C."/>
            <person name="Salanoubat M."/>
            <person name="Levy M."/>
            <person name="Boudet N."/>
            <person name="Castellano S."/>
            <person name="Anthouard V."/>
            <person name="Jubin C."/>
            <person name="Castelli V."/>
            <person name="Katinka M."/>
            <person name="Vacherie B."/>
            <person name="Biemont C."/>
            <person name="Skalli Z."/>
            <person name="Cattolico L."/>
            <person name="Poulain J."/>
            <person name="De Berardinis V."/>
            <person name="Cruaud C."/>
            <person name="Duprat S."/>
            <person name="Brottier P."/>
            <person name="Coutanceau J.-P."/>
            <person name="Gouzy J."/>
            <person name="Parra G."/>
            <person name="Lardier G."/>
            <person name="Chapple C."/>
            <person name="McKernan K.J."/>
            <person name="McEwan P."/>
            <person name="Bosak S."/>
            <person name="Kellis M."/>
            <person name="Volff J.-N."/>
            <person name="Guigo R."/>
            <person name="Zody M.C."/>
            <person name="Mesirov J."/>
            <person name="Lindblad-Toh K."/>
            <person name="Birren B."/>
            <person name="Nusbaum C."/>
            <person name="Kahn D."/>
            <person name="Robinson-Rechavi M."/>
            <person name="Laudet V."/>
            <person name="Schachter V."/>
            <person name="Quetier F."/>
            <person name="Saurin W."/>
            <person name="Scarpelli C."/>
            <person name="Wincker P."/>
            <person name="Lander E.S."/>
            <person name="Weissenbach J."/>
            <person name="Roest Crollius H."/>
        </authorList>
    </citation>
    <scope>NUCLEOTIDE SEQUENCE [LARGE SCALE GENOMIC DNA]</scope>
</reference>
<comment type="caution">
    <text evidence="1">The sequence shown here is derived from an EMBL/GenBank/DDBJ whole genome shotgun (WGS) entry which is preliminary data.</text>
</comment>
<accession>Q4T725</accession>
<dbReference type="AlphaFoldDB" id="Q4T725"/>
<name>Q4T725_TETNG</name>